<evidence type="ECO:0000256" key="8">
    <source>
        <dbReference type="ARBA" id="ARBA00051245"/>
    </source>
</evidence>
<dbReference type="InterPro" id="IPR005702">
    <property type="entry name" value="Wzc-like_C"/>
</dbReference>
<keyword evidence="11" id="KW-1185">Reference proteome</keyword>
<keyword evidence="6" id="KW-0067">ATP-binding</keyword>
<evidence type="ECO:0000256" key="7">
    <source>
        <dbReference type="ARBA" id="ARBA00023137"/>
    </source>
</evidence>
<name>A0A0H5SXP8_HERHM</name>
<evidence type="ECO:0000256" key="1">
    <source>
        <dbReference type="ARBA" id="ARBA00007316"/>
    </source>
</evidence>
<protein>
    <recommendedName>
        <fullName evidence="2">non-specific protein-tyrosine kinase</fullName>
        <ecNumber evidence="2">2.7.10.2</ecNumber>
    </recommendedName>
</protein>
<evidence type="ECO:0000313" key="10">
    <source>
        <dbReference type="EMBL" id="CRZ35128.1"/>
    </source>
</evidence>
<dbReference type="EMBL" id="CVTD020000022">
    <property type="protein sequence ID" value="CRZ35128.1"/>
    <property type="molecule type" value="Genomic_DNA"/>
</dbReference>
<dbReference type="GO" id="GO:0005524">
    <property type="term" value="F:ATP binding"/>
    <property type="evidence" value="ECO:0007669"/>
    <property type="project" value="UniProtKB-KW"/>
</dbReference>
<dbReference type="RefSeq" id="WP_242967644.1">
    <property type="nucleotide sequence ID" value="NZ_CVTD020000022.1"/>
</dbReference>
<evidence type="ECO:0000256" key="2">
    <source>
        <dbReference type="ARBA" id="ARBA00011903"/>
    </source>
</evidence>
<dbReference type="SUPFAM" id="SSF52540">
    <property type="entry name" value="P-loop containing nucleoside triphosphate hydrolases"/>
    <property type="match status" value="1"/>
</dbReference>
<keyword evidence="5" id="KW-0418">Kinase</keyword>
<evidence type="ECO:0000313" key="11">
    <source>
        <dbReference type="Proteomes" id="UP000236497"/>
    </source>
</evidence>
<dbReference type="CDD" id="cd05387">
    <property type="entry name" value="BY-kinase"/>
    <property type="match status" value="1"/>
</dbReference>
<comment type="catalytic activity">
    <reaction evidence="8">
        <text>L-tyrosyl-[protein] + ATP = O-phospho-L-tyrosyl-[protein] + ADP + H(+)</text>
        <dbReference type="Rhea" id="RHEA:10596"/>
        <dbReference type="Rhea" id="RHEA-COMP:10136"/>
        <dbReference type="Rhea" id="RHEA-COMP:20101"/>
        <dbReference type="ChEBI" id="CHEBI:15378"/>
        <dbReference type="ChEBI" id="CHEBI:30616"/>
        <dbReference type="ChEBI" id="CHEBI:46858"/>
        <dbReference type="ChEBI" id="CHEBI:61978"/>
        <dbReference type="ChEBI" id="CHEBI:456216"/>
        <dbReference type="EC" id="2.7.10.2"/>
    </reaction>
</comment>
<evidence type="ECO:0000256" key="3">
    <source>
        <dbReference type="ARBA" id="ARBA00022679"/>
    </source>
</evidence>
<dbReference type="GO" id="GO:0004715">
    <property type="term" value="F:non-membrane spanning protein tyrosine kinase activity"/>
    <property type="evidence" value="ECO:0007669"/>
    <property type="project" value="UniProtKB-EC"/>
</dbReference>
<dbReference type="PANTHER" id="PTHR32309:SF13">
    <property type="entry name" value="FERRIC ENTEROBACTIN TRANSPORT PROTEIN FEPE"/>
    <property type="match status" value="1"/>
</dbReference>
<dbReference type="InterPro" id="IPR027417">
    <property type="entry name" value="P-loop_NTPase"/>
</dbReference>
<reference evidence="10 11" key="1">
    <citation type="submission" date="2015-06" db="EMBL/GenBank/DDBJ databases">
        <authorList>
            <person name="Wibberg Daniel"/>
        </authorList>
    </citation>
    <scope>NUCLEOTIDE SEQUENCE [LARGE SCALE GENOMIC DNA]</scope>
    <source>
        <strain evidence="10 11">T3/55T</strain>
    </source>
</reference>
<evidence type="ECO:0000256" key="5">
    <source>
        <dbReference type="ARBA" id="ARBA00022777"/>
    </source>
</evidence>
<proteinExistence type="inferred from homology"/>
<keyword evidence="4" id="KW-0547">Nucleotide-binding</keyword>
<dbReference type="NCBIfam" id="TIGR01007">
    <property type="entry name" value="eps_fam"/>
    <property type="match status" value="1"/>
</dbReference>
<dbReference type="Gene3D" id="3.40.50.300">
    <property type="entry name" value="P-loop containing nucleotide triphosphate hydrolases"/>
    <property type="match status" value="1"/>
</dbReference>
<evidence type="ECO:0000259" key="9">
    <source>
        <dbReference type="Pfam" id="PF13614"/>
    </source>
</evidence>
<accession>A0A0H5SXP8</accession>
<evidence type="ECO:0000256" key="4">
    <source>
        <dbReference type="ARBA" id="ARBA00022741"/>
    </source>
</evidence>
<dbReference type="Pfam" id="PF13614">
    <property type="entry name" value="AAA_31"/>
    <property type="match status" value="1"/>
</dbReference>
<feature type="domain" description="AAA" evidence="9">
    <location>
        <begin position="36"/>
        <end position="195"/>
    </location>
</feature>
<organism evidence="10 11">
    <name type="scientific">Herbinix hemicellulosilytica</name>
    <dbReference type="NCBI Taxonomy" id="1564487"/>
    <lineage>
        <taxon>Bacteria</taxon>
        <taxon>Bacillati</taxon>
        <taxon>Bacillota</taxon>
        <taxon>Clostridia</taxon>
        <taxon>Lachnospirales</taxon>
        <taxon>Lachnospiraceae</taxon>
        <taxon>Herbinix</taxon>
    </lineage>
</organism>
<comment type="similarity">
    <text evidence="1">Belongs to the CpsD/CapB family.</text>
</comment>
<dbReference type="EC" id="2.7.10.2" evidence="2"/>
<dbReference type="GO" id="GO:0005886">
    <property type="term" value="C:plasma membrane"/>
    <property type="evidence" value="ECO:0007669"/>
    <property type="project" value="TreeGrafter"/>
</dbReference>
<dbReference type="AlphaFoldDB" id="A0A0H5SXP8"/>
<dbReference type="InterPro" id="IPR050445">
    <property type="entry name" value="Bact_polysacc_biosynth/exp"/>
</dbReference>
<dbReference type="Proteomes" id="UP000236497">
    <property type="component" value="Unassembled WGS sequence"/>
</dbReference>
<keyword evidence="3" id="KW-0808">Transferase</keyword>
<gene>
    <name evidence="10" type="ORF">HHT355_1929</name>
</gene>
<keyword evidence="7" id="KW-0829">Tyrosine-protein kinase</keyword>
<sequence length="230" mass="26028">MQINFTNINKLSFRANEAYKTLRTNIQFCGNDIKTICITSCIPNEGKSNVSFNLARSLAEFGKKVIFIDADLRRSVLVGKYKPDQAVIGLSHYLSGQNSIDEILYETNIDNLDIIFTGPVPPNPAELLGIDIFGELLRIFRKVYDYIIIDTPPIGSVIDSAIVAQKCDGVILVIEANAISYKLAQRAIRQLNKSKSKILGAVLNKYDYGSRYYGYESKKYKKYLDYYTEY</sequence>
<evidence type="ECO:0000256" key="6">
    <source>
        <dbReference type="ARBA" id="ARBA00022840"/>
    </source>
</evidence>
<dbReference type="PANTHER" id="PTHR32309">
    <property type="entry name" value="TYROSINE-PROTEIN KINASE"/>
    <property type="match status" value="1"/>
</dbReference>
<dbReference type="InterPro" id="IPR025669">
    <property type="entry name" value="AAA_dom"/>
</dbReference>